<dbReference type="SUPFAM" id="SSF48403">
    <property type="entry name" value="Ankyrin repeat"/>
    <property type="match status" value="1"/>
</dbReference>
<evidence type="ECO:0000256" key="2">
    <source>
        <dbReference type="ARBA" id="ARBA00023043"/>
    </source>
</evidence>
<evidence type="ECO:0000313" key="5">
    <source>
        <dbReference type="Proteomes" id="UP000823561"/>
    </source>
</evidence>
<organism evidence="4 5">
    <name type="scientific">Alosa alosa</name>
    <name type="common">allis shad</name>
    <dbReference type="NCBI Taxonomy" id="278164"/>
    <lineage>
        <taxon>Eukaryota</taxon>
        <taxon>Metazoa</taxon>
        <taxon>Chordata</taxon>
        <taxon>Craniata</taxon>
        <taxon>Vertebrata</taxon>
        <taxon>Euteleostomi</taxon>
        <taxon>Actinopterygii</taxon>
        <taxon>Neopterygii</taxon>
        <taxon>Teleostei</taxon>
        <taxon>Clupei</taxon>
        <taxon>Clupeiformes</taxon>
        <taxon>Clupeoidei</taxon>
        <taxon>Clupeidae</taxon>
        <taxon>Alosa</taxon>
    </lineage>
</organism>
<reference evidence="4 5" key="1">
    <citation type="submission" date="2020-10" db="EMBL/GenBank/DDBJ databases">
        <title>Chromosome-scale genome assembly of the Allis shad, Alosa alosa.</title>
        <authorList>
            <person name="Margot Z."/>
            <person name="Christophe K."/>
            <person name="Cabau C."/>
            <person name="Louis A."/>
            <person name="Berthelot C."/>
            <person name="Parey E."/>
            <person name="Roest Crollius H."/>
            <person name="Montfort J."/>
            <person name="Robinson-Rechavi M."/>
            <person name="Bucao C."/>
            <person name="Bouchez O."/>
            <person name="Gislard M."/>
            <person name="Lluch J."/>
            <person name="Milhes M."/>
            <person name="Lampietro C."/>
            <person name="Lopez Roques C."/>
            <person name="Donnadieu C."/>
            <person name="Braasch I."/>
            <person name="Desvignes T."/>
            <person name="Postlethwait J."/>
            <person name="Bobe J."/>
            <person name="Guiguen Y."/>
        </authorList>
    </citation>
    <scope>NUCLEOTIDE SEQUENCE [LARGE SCALE GENOMIC DNA]</scope>
    <source>
        <strain evidence="4">M-15738</strain>
        <tissue evidence="4">Blood</tissue>
    </source>
</reference>
<dbReference type="GO" id="GO:0085020">
    <property type="term" value="P:protein K6-linked ubiquitination"/>
    <property type="evidence" value="ECO:0007669"/>
    <property type="project" value="TreeGrafter"/>
</dbReference>
<keyword evidence="1" id="KW-0677">Repeat</keyword>
<dbReference type="InterPro" id="IPR036770">
    <property type="entry name" value="Ankyrin_rpt-contain_sf"/>
</dbReference>
<dbReference type="Pfam" id="PF12796">
    <property type="entry name" value="Ank_2"/>
    <property type="match status" value="2"/>
</dbReference>
<protein>
    <submittedName>
        <fullName evidence="4">Uncharacterized protein</fullName>
    </submittedName>
</protein>
<dbReference type="GO" id="GO:0004842">
    <property type="term" value="F:ubiquitin-protein transferase activity"/>
    <property type="evidence" value="ECO:0007669"/>
    <property type="project" value="TreeGrafter"/>
</dbReference>
<dbReference type="Proteomes" id="UP000823561">
    <property type="component" value="Chromosome 1"/>
</dbReference>
<name>A0AAV6HHF4_9TELE</name>
<comment type="caution">
    <text evidence="4">The sequence shown here is derived from an EMBL/GenBank/DDBJ whole genome shotgun (WGS) entry which is preliminary data.</text>
</comment>
<evidence type="ECO:0000256" key="3">
    <source>
        <dbReference type="PROSITE-ProRule" id="PRU00023"/>
    </source>
</evidence>
<proteinExistence type="predicted"/>
<dbReference type="GO" id="GO:0070531">
    <property type="term" value="C:BRCA1-A complex"/>
    <property type="evidence" value="ECO:0007669"/>
    <property type="project" value="TreeGrafter"/>
</dbReference>
<dbReference type="AlphaFoldDB" id="A0AAV6HHF4"/>
<feature type="repeat" description="ANK" evidence="3">
    <location>
        <begin position="175"/>
        <end position="207"/>
    </location>
</feature>
<dbReference type="EMBL" id="JADWDJ010000001">
    <property type="protein sequence ID" value="KAG5286480.1"/>
    <property type="molecule type" value="Genomic_DNA"/>
</dbReference>
<sequence>MEPVTLQEEKDVDDCNDQTSFTQELPLGNKLELKPIIISGPIVRRKQFLHYLGMVLDQFWLHSRDIQMDVNCGDYDDFKPMHRAAECGNIEMVTYLMKKGSSWQLMNHFGENPLSLAIKNRHFDLIKFLKLHHAVLKMPLVRAAMRLQQAVAKRDFSALYAWSLAELDMDEKDYNGRTAMHLAVRMRDKQLVQILLRYGATPLERDIWNQTPLDEARKHNLDGILTLFHPRFTVQFPNKQAYLQHIPNKKLETDI</sequence>
<evidence type="ECO:0000313" key="4">
    <source>
        <dbReference type="EMBL" id="KAG5286480.1"/>
    </source>
</evidence>
<dbReference type="SMART" id="SM00248">
    <property type="entry name" value="ANK"/>
    <property type="match status" value="3"/>
</dbReference>
<dbReference type="PROSITE" id="PS50088">
    <property type="entry name" value="ANK_REPEAT"/>
    <property type="match status" value="2"/>
</dbReference>
<dbReference type="PANTHER" id="PTHR24171">
    <property type="entry name" value="ANKYRIN REPEAT DOMAIN-CONTAINING PROTEIN 39-RELATED"/>
    <property type="match status" value="1"/>
</dbReference>
<dbReference type="InterPro" id="IPR002110">
    <property type="entry name" value="Ankyrin_rpt"/>
</dbReference>
<gene>
    <name evidence="4" type="ORF">AALO_G00015300</name>
</gene>
<dbReference type="PANTHER" id="PTHR24171:SF8">
    <property type="entry name" value="BRCA1-ASSOCIATED RING DOMAIN PROTEIN 1"/>
    <property type="match status" value="1"/>
</dbReference>
<dbReference type="GO" id="GO:0031436">
    <property type="term" value="C:BRCA1-BARD1 complex"/>
    <property type="evidence" value="ECO:0007669"/>
    <property type="project" value="TreeGrafter"/>
</dbReference>
<keyword evidence="2 3" id="KW-0040">ANK repeat</keyword>
<evidence type="ECO:0000256" key="1">
    <source>
        <dbReference type="ARBA" id="ARBA00022737"/>
    </source>
</evidence>
<accession>A0AAV6HHF4</accession>
<feature type="repeat" description="ANK" evidence="3">
    <location>
        <begin position="76"/>
        <end position="108"/>
    </location>
</feature>
<dbReference type="Gene3D" id="1.25.40.20">
    <property type="entry name" value="Ankyrin repeat-containing domain"/>
    <property type="match status" value="1"/>
</dbReference>
<dbReference type="PROSITE" id="PS50297">
    <property type="entry name" value="ANK_REP_REGION"/>
    <property type="match status" value="2"/>
</dbReference>
<keyword evidence="5" id="KW-1185">Reference proteome</keyword>